<evidence type="ECO:0000313" key="4">
    <source>
        <dbReference type="Proteomes" id="UP001150238"/>
    </source>
</evidence>
<evidence type="ECO:0000256" key="2">
    <source>
        <dbReference type="SAM" id="MobiDB-lite"/>
    </source>
</evidence>
<accession>A0A9W9AMR8</accession>
<evidence type="ECO:0000256" key="1">
    <source>
        <dbReference type="ARBA" id="ARBA00022737"/>
    </source>
</evidence>
<organism evidence="3 4">
    <name type="scientific">Lentinula lateritia</name>
    <dbReference type="NCBI Taxonomy" id="40482"/>
    <lineage>
        <taxon>Eukaryota</taxon>
        <taxon>Fungi</taxon>
        <taxon>Dikarya</taxon>
        <taxon>Basidiomycota</taxon>
        <taxon>Agaricomycotina</taxon>
        <taxon>Agaricomycetes</taxon>
        <taxon>Agaricomycetidae</taxon>
        <taxon>Agaricales</taxon>
        <taxon>Marasmiineae</taxon>
        <taxon>Omphalotaceae</taxon>
        <taxon>Lentinula</taxon>
    </lineage>
</organism>
<gene>
    <name evidence="3" type="ORF">C8J55DRAFT_541883</name>
</gene>
<dbReference type="EMBL" id="JANVFS010000012">
    <property type="protein sequence ID" value="KAJ4484282.1"/>
    <property type="molecule type" value="Genomic_DNA"/>
</dbReference>
<sequence length="1020" mass="114163">MLPPALLDCTIQTFTAPLAPFAKAKTLTRPLPLCFSRHLATAAAAVVLKASKPVPQHGSQQHAGHANFAEQAEHREYGEYGGDLVLSDLGSSSRVNIGRRNRRATAIKIRQPKPLTDSSAAANSNANAITVELARRVRALEKVTDEKDTELDPPVFSEEDLLTLYEEVLAHPDIHVQEEGDKKDMQIKTNEFGLELEFGNDPESQHGQDLDVLVEADSRLSSHAGMKQQLQHTRFAAALLRESRLNEAPPKSTDTSTTSMTPVYQRVLNHTAHILQDIERVEESLISQPRNAEENSTTKLPIPLLSKQEWDALIRATVHTRNVQLAEKTMESMKRCNLIIPEEYLNAVLQLHIESRDDVVAFESCLKKFLQGSPTPQQQHLHVKSHLLSTPQHTLPTSALSVLHTYEMQSTPAPMKSYTSTIHRLFTINPTVSPIAHLQAWDLFSHMRYVAHPVPDAILYTEMIRACASSSVNGTSDPERALDLFTEMRLDHNITPLQRTWDSLILACARTSGSLSRRQKYVNEAFRLAREMLDSHRDAYGRPKYTPDKKTFCALLEGAKRIGDLGRVRWILAEMVRGKGVSVEVDEEVMMHVFHAYAAYKPPFKRSLARVVEETGNSSISSEGDVPSAQTPSTNSESVSNATIRTSSSSLKSTHPDAFSAFSHVPPQTSSEVITEVDILFDRILDERSETKDDDILSGKFSTVKPTTRLLNSYLSVYYNHHQSLEAARSRLGRVFHQMTDVQPDARTYVEALERCAISKKHERGVALRFAEEVFEKWEGIENKVGVEAVVSPRIIERAHVAWIRMLTLTNNTDRALFHLRTFVQKYPASAIRFPQKSSTLIQSQTTTFMKPAMRSTRTSLVGTRPLVRLTSPVSAASAISIVSPVNGQVGGSGGQIPPLLMWRDLEVLHHRIIAGVGSAVDETKSASVEQEQEQMEVTKPNMTSQEILDATLKARKERREKREKDLAYIKWVCKSYEWALRVRRDEAMRAGVEAESKLERGVHDAEAQSDVKTEVVQEK</sequence>
<reference evidence="3" key="1">
    <citation type="submission" date="2022-08" db="EMBL/GenBank/DDBJ databases">
        <authorList>
            <consortium name="DOE Joint Genome Institute"/>
            <person name="Min B."/>
            <person name="Riley R."/>
            <person name="Sierra-Patev S."/>
            <person name="Naranjo-Ortiz M."/>
            <person name="Looney B."/>
            <person name="Konkel Z."/>
            <person name="Slot J.C."/>
            <person name="Sakamoto Y."/>
            <person name="Steenwyk J.L."/>
            <person name="Rokas A."/>
            <person name="Carro J."/>
            <person name="Camarero S."/>
            <person name="Ferreira P."/>
            <person name="Molpeceres G."/>
            <person name="Ruiz-Duenas F.J."/>
            <person name="Serrano A."/>
            <person name="Henrissat B."/>
            <person name="Drula E."/>
            <person name="Hughes K.W."/>
            <person name="Mata J.L."/>
            <person name="Ishikawa N.K."/>
            <person name="Vargas-Isla R."/>
            <person name="Ushijima S."/>
            <person name="Smith C.A."/>
            <person name="Ahrendt S."/>
            <person name="Andreopoulos W."/>
            <person name="He G."/>
            <person name="Labutti K."/>
            <person name="Lipzen A."/>
            <person name="Ng V."/>
            <person name="Sandor L."/>
            <person name="Barry K."/>
            <person name="Martinez A.T."/>
            <person name="Xiao Y."/>
            <person name="Gibbons J.G."/>
            <person name="Terashima K."/>
            <person name="Hibbett D.S."/>
            <person name="Grigoriev I.V."/>
        </authorList>
    </citation>
    <scope>NUCLEOTIDE SEQUENCE</scope>
    <source>
        <strain evidence="3">Sp2 HRB7682 ss15</strain>
    </source>
</reference>
<dbReference type="AlphaFoldDB" id="A0A9W9AMR8"/>
<evidence type="ECO:0000313" key="3">
    <source>
        <dbReference type="EMBL" id="KAJ4484282.1"/>
    </source>
</evidence>
<protein>
    <recommendedName>
        <fullName evidence="5">Pentatricopeptide repeat-containing protein</fullName>
    </recommendedName>
</protein>
<reference evidence="3" key="2">
    <citation type="journal article" date="2023" name="Proc. Natl. Acad. Sci. U.S.A.">
        <title>A global phylogenomic analysis of the shiitake genus Lentinula.</title>
        <authorList>
            <person name="Sierra-Patev S."/>
            <person name="Min B."/>
            <person name="Naranjo-Ortiz M."/>
            <person name="Looney B."/>
            <person name="Konkel Z."/>
            <person name="Slot J.C."/>
            <person name="Sakamoto Y."/>
            <person name="Steenwyk J.L."/>
            <person name="Rokas A."/>
            <person name="Carro J."/>
            <person name="Camarero S."/>
            <person name="Ferreira P."/>
            <person name="Molpeceres G."/>
            <person name="Ruiz-Duenas F.J."/>
            <person name="Serrano A."/>
            <person name="Henrissat B."/>
            <person name="Drula E."/>
            <person name="Hughes K.W."/>
            <person name="Mata J.L."/>
            <person name="Ishikawa N.K."/>
            <person name="Vargas-Isla R."/>
            <person name="Ushijima S."/>
            <person name="Smith C.A."/>
            <person name="Donoghue J."/>
            <person name="Ahrendt S."/>
            <person name="Andreopoulos W."/>
            <person name="He G."/>
            <person name="LaButti K."/>
            <person name="Lipzen A."/>
            <person name="Ng V."/>
            <person name="Riley R."/>
            <person name="Sandor L."/>
            <person name="Barry K."/>
            <person name="Martinez A.T."/>
            <person name="Xiao Y."/>
            <person name="Gibbons J.G."/>
            <person name="Terashima K."/>
            <person name="Grigoriev I.V."/>
            <person name="Hibbett D."/>
        </authorList>
    </citation>
    <scope>NUCLEOTIDE SEQUENCE</scope>
    <source>
        <strain evidence="3">Sp2 HRB7682 ss15</strain>
    </source>
</reference>
<dbReference type="InterPro" id="IPR011990">
    <property type="entry name" value="TPR-like_helical_dom_sf"/>
</dbReference>
<dbReference type="PANTHER" id="PTHR47942:SF63">
    <property type="entry name" value="PENTATRICOPEPTIDE REPEAT-CONTAINING PROTEIN"/>
    <property type="match status" value="1"/>
</dbReference>
<feature type="region of interest" description="Disordered" evidence="2">
    <location>
        <begin position="617"/>
        <end position="652"/>
    </location>
</feature>
<keyword evidence="1" id="KW-0677">Repeat</keyword>
<dbReference type="Proteomes" id="UP001150238">
    <property type="component" value="Unassembled WGS sequence"/>
</dbReference>
<comment type="caution">
    <text evidence="3">The sequence shown here is derived from an EMBL/GenBank/DDBJ whole genome shotgun (WGS) entry which is preliminary data.</text>
</comment>
<feature type="region of interest" description="Disordered" evidence="2">
    <location>
        <begin position="993"/>
        <end position="1020"/>
    </location>
</feature>
<dbReference type="Gene3D" id="1.25.40.10">
    <property type="entry name" value="Tetratricopeptide repeat domain"/>
    <property type="match status" value="1"/>
</dbReference>
<proteinExistence type="predicted"/>
<dbReference type="InterPro" id="IPR051222">
    <property type="entry name" value="PPR/CCM1_RNA-binding"/>
</dbReference>
<name>A0A9W9AMR8_9AGAR</name>
<dbReference type="PANTHER" id="PTHR47942">
    <property type="entry name" value="TETRATRICOPEPTIDE REPEAT (TPR)-LIKE SUPERFAMILY PROTEIN-RELATED"/>
    <property type="match status" value="1"/>
</dbReference>
<evidence type="ECO:0008006" key="5">
    <source>
        <dbReference type="Google" id="ProtNLM"/>
    </source>
</evidence>